<dbReference type="Pfam" id="PF13432">
    <property type="entry name" value="TPR_16"/>
    <property type="match status" value="1"/>
</dbReference>
<dbReference type="SMART" id="SM00028">
    <property type="entry name" value="TPR"/>
    <property type="match status" value="13"/>
</dbReference>
<keyword evidence="6" id="KW-1185">Reference proteome</keyword>
<dbReference type="PANTHER" id="PTHR44858:SF1">
    <property type="entry name" value="UDP-N-ACETYLGLUCOSAMINE--PEPTIDE N-ACETYLGLUCOSAMINYLTRANSFERASE SPINDLY-RELATED"/>
    <property type="match status" value="1"/>
</dbReference>
<evidence type="ECO:0000256" key="2">
    <source>
        <dbReference type="ARBA" id="ARBA00022803"/>
    </source>
</evidence>
<feature type="repeat" description="TPR" evidence="3">
    <location>
        <begin position="405"/>
        <end position="438"/>
    </location>
</feature>
<dbReference type="Pfam" id="PF14559">
    <property type="entry name" value="TPR_19"/>
    <property type="match status" value="1"/>
</dbReference>
<feature type="signal peptide" evidence="4">
    <location>
        <begin position="1"/>
        <end position="23"/>
    </location>
</feature>
<keyword evidence="1" id="KW-0677">Repeat</keyword>
<dbReference type="InterPro" id="IPR011990">
    <property type="entry name" value="TPR-like_helical_dom_sf"/>
</dbReference>
<sequence length="587" mass="68862">MRKSFRISFFTFFLIFWGATLFAQKDEASLEKIYNDALKSFDKNDYQQGYKLLDECLKQDSLWHKALYARAFYQLQEGKNQEAERSFSKIIRYYPTDIDGFLGRAEARANQQRFPQAFKDLEKALKMDSTHLGAIYQMAFTHFKADNPKMVQAYLDKGLTYAPENIQFLLLKALTYQTYKEFSQAENILQKVLKKEPENIEAQKIKALIAYERGSYKDVIRTYEQILKKNPNAFTEEDFYYWSMALYKTKSYKQALSIIQSIKEIQNSELYYVQALCLFQQKKYTEAWEAMQNAEKLDDSFPAEFYYDKAIMAHYAKKAQSARENYLKALVLMPEIYLLRNDKDEKVEVLMNANSIFQREFSQKFLDSVLVTAYQERSLNVLENDKTNEALKDIEKALAIDSLNSKSYTIRGITYALMGKFQDANRDFEKAEKLPKERDLGYLYLMRGLAAAEAQNIGQAVFYLDKAISHSPLQANYYAEKAHLLFEIGDTEGAFKCIDKAIVLAPKEVDYRLDKINFLHEEERYDDLLKECERVLEIEPDAVQVYYFRGMAHWAKKNKTQARKDLEFFLQYYPDDKDAQKALKLLD</sequence>
<dbReference type="InterPro" id="IPR019734">
    <property type="entry name" value="TPR_rpt"/>
</dbReference>
<protein>
    <submittedName>
        <fullName evidence="5">Anaphase-promoting complex, cyclosome, subunit 3</fullName>
    </submittedName>
</protein>
<dbReference type="RefSeq" id="WP_101357732.1">
    <property type="nucleotide sequence ID" value="NZ_NKXO01000005.1"/>
</dbReference>
<name>A0A2N3IJP1_9BACT</name>
<comment type="caution">
    <text evidence="5">The sequence shown here is derived from an EMBL/GenBank/DDBJ whole genome shotgun (WGS) entry which is preliminary data.</text>
</comment>
<reference evidence="5 6" key="1">
    <citation type="submission" date="2017-06" db="EMBL/GenBank/DDBJ databases">
        <title>Raineya orbicola gen. nov., sp. nov. a slightly thermophilic bacterium of the phylum Bacteroidetes and the description of Raineyaceae fam. nov.</title>
        <authorList>
            <person name="Albuquerque L."/>
            <person name="Polonia A.R.M."/>
            <person name="Barroso C."/>
            <person name="Froufe H.J.C."/>
            <person name="Lage O."/>
            <person name="Lobo-Da-Cunha A."/>
            <person name="Egas C."/>
            <person name="Da Costa M.S."/>
        </authorList>
    </citation>
    <scope>NUCLEOTIDE SEQUENCE [LARGE SCALE GENOMIC DNA]</scope>
    <source>
        <strain evidence="5 6">SPSPC-11</strain>
    </source>
</reference>
<gene>
    <name evidence="5" type="ORF">Rain11_0470</name>
</gene>
<dbReference type="Gene3D" id="1.25.40.10">
    <property type="entry name" value="Tetratricopeptide repeat domain"/>
    <property type="match status" value="4"/>
</dbReference>
<organism evidence="5 6">
    <name type="scientific">Raineya orbicola</name>
    <dbReference type="NCBI Taxonomy" id="2016530"/>
    <lineage>
        <taxon>Bacteria</taxon>
        <taxon>Pseudomonadati</taxon>
        <taxon>Bacteroidota</taxon>
        <taxon>Cytophagia</taxon>
        <taxon>Cytophagales</taxon>
        <taxon>Raineyaceae</taxon>
        <taxon>Raineya</taxon>
    </lineage>
</organism>
<accession>A0A2N3IJP1</accession>
<dbReference type="OrthoDB" id="712930at2"/>
<feature type="chain" id="PRO_5014755697" evidence="4">
    <location>
        <begin position="24"/>
        <end position="587"/>
    </location>
</feature>
<dbReference type="AlphaFoldDB" id="A0A2N3IJP1"/>
<evidence type="ECO:0000256" key="4">
    <source>
        <dbReference type="SAM" id="SignalP"/>
    </source>
</evidence>
<evidence type="ECO:0000313" key="5">
    <source>
        <dbReference type="EMBL" id="PKQ70550.1"/>
    </source>
</evidence>
<evidence type="ECO:0000256" key="1">
    <source>
        <dbReference type="ARBA" id="ARBA00022737"/>
    </source>
</evidence>
<dbReference type="Pfam" id="PF13181">
    <property type="entry name" value="TPR_8"/>
    <property type="match status" value="1"/>
</dbReference>
<dbReference type="PANTHER" id="PTHR44858">
    <property type="entry name" value="TETRATRICOPEPTIDE REPEAT PROTEIN 6"/>
    <property type="match status" value="1"/>
</dbReference>
<proteinExistence type="predicted"/>
<dbReference type="InterPro" id="IPR050498">
    <property type="entry name" value="Ycf3"/>
</dbReference>
<dbReference type="GO" id="GO:0009279">
    <property type="term" value="C:cell outer membrane"/>
    <property type="evidence" value="ECO:0007669"/>
    <property type="project" value="TreeGrafter"/>
</dbReference>
<keyword evidence="2 3" id="KW-0802">TPR repeat</keyword>
<dbReference type="SUPFAM" id="SSF48452">
    <property type="entry name" value="TPR-like"/>
    <property type="match status" value="3"/>
</dbReference>
<dbReference type="Proteomes" id="UP000233387">
    <property type="component" value="Unassembled WGS sequence"/>
</dbReference>
<evidence type="ECO:0000256" key="3">
    <source>
        <dbReference type="PROSITE-ProRule" id="PRU00339"/>
    </source>
</evidence>
<dbReference type="EMBL" id="NKXO01000005">
    <property type="protein sequence ID" value="PKQ70550.1"/>
    <property type="molecule type" value="Genomic_DNA"/>
</dbReference>
<dbReference type="Pfam" id="PF12895">
    <property type="entry name" value="ANAPC3"/>
    <property type="match status" value="1"/>
</dbReference>
<feature type="repeat" description="TPR" evidence="3">
    <location>
        <begin position="475"/>
        <end position="508"/>
    </location>
</feature>
<keyword evidence="4" id="KW-0732">Signal</keyword>
<dbReference type="PROSITE" id="PS50005">
    <property type="entry name" value="TPR"/>
    <property type="match status" value="2"/>
</dbReference>
<evidence type="ECO:0000313" key="6">
    <source>
        <dbReference type="Proteomes" id="UP000233387"/>
    </source>
</evidence>
<dbReference type="GO" id="GO:0046813">
    <property type="term" value="P:receptor-mediated virion attachment to host cell"/>
    <property type="evidence" value="ECO:0007669"/>
    <property type="project" value="TreeGrafter"/>
</dbReference>